<protein>
    <submittedName>
        <fullName evidence="2">Uncharacterized protein</fullName>
    </submittedName>
</protein>
<accession>A0A6A4GJC8</accession>
<evidence type="ECO:0000313" key="2">
    <source>
        <dbReference type="EMBL" id="KAE9385487.1"/>
    </source>
</evidence>
<evidence type="ECO:0000313" key="3">
    <source>
        <dbReference type="Proteomes" id="UP000799118"/>
    </source>
</evidence>
<feature type="compositionally biased region" description="Low complexity" evidence="1">
    <location>
        <begin position="49"/>
        <end position="62"/>
    </location>
</feature>
<organism evidence="2 3">
    <name type="scientific">Gymnopus androsaceus JB14</name>
    <dbReference type="NCBI Taxonomy" id="1447944"/>
    <lineage>
        <taxon>Eukaryota</taxon>
        <taxon>Fungi</taxon>
        <taxon>Dikarya</taxon>
        <taxon>Basidiomycota</taxon>
        <taxon>Agaricomycotina</taxon>
        <taxon>Agaricomycetes</taxon>
        <taxon>Agaricomycetidae</taxon>
        <taxon>Agaricales</taxon>
        <taxon>Marasmiineae</taxon>
        <taxon>Omphalotaceae</taxon>
        <taxon>Gymnopus</taxon>
    </lineage>
</organism>
<sequence>MVKKTNQFIDLKAQVDSDKELSNDEDLIDSDFIDNLHGEARDPLPPTSSAPFPSSSSTSLTAAPSPCPLFLLQLVGQIQCKYIKKSFPKAGHN</sequence>
<feature type="region of interest" description="Disordered" evidence="1">
    <location>
        <begin position="36"/>
        <end position="62"/>
    </location>
</feature>
<dbReference type="Proteomes" id="UP000799118">
    <property type="component" value="Unassembled WGS sequence"/>
</dbReference>
<keyword evidence="3" id="KW-1185">Reference proteome</keyword>
<reference evidence="2" key="1">
    <citation type="journal article" date="2019" name="Environ. Microbiol.">
        <title>Fungal ecological strategies reflected in gene transcription - a case study of two litter decomposers.</title>
        <authorList>
            <person name="Barbi F."/>
            <person name="Kohler A."/>
            <person name="Barry K."/>
            <person name="Baskaran P."/>
            <person name="Daum C."/>
            <person name="Fauchery L."/>
            <person name="Ihrmark K."/>
            <person name="Kuo A."/>
            <person name="LaButti K."/>
            <person name="Lipzen A."/>
            <person name="Morin E."/>
            <person name="Grigoriev I.V."/>
            <person name="Henrissat B."/>
            <person name="Lindahl B."/>
            <person name="Martin F."/>
        </authorList>
    </citation>
    <scope>NUCLEOTIDE SEQUENCE</scope>
    <source>
        <strain evidence="2">JB14</strain>
    </source>
</reference>
<dbReference type="AlphaFoldDB" id="A0A6A4GJC8"/>
<name>A0A6A4GJC8_9AGAR</name>
<gene>
    <name evidence="2" type="ORF">BT96DRAFT_1006998</name>
</gene>
<dbReference type="EMBL" id="ML769979">
    <property type="protein sequence ID" value="KAE9385487.1"/>
    <property type="molecule type" value="Genomic_DNA"/>
</dbReference>
<proteinExistence type="predicted"/>
<evidence type="ECO:0000256" key="1">
    <source>
        <dbReference type="SAM" id="MobiDB-lite"/>
    </source>
</evidence>